<sequence>MLAALHFTPPESRAIAIALAPLRLPPPSELLARRRRGQAGILVAASLEGQGAACLVLDPHELWIALESADAESLGGLSLRSGRRMMLRDLLRAALAEEGEGALAPLRRPARAGEAPPSKKLTRVLPEGRLRMALLALPGRGLLNLLA</sequence>
<dbReference type="RefSeq" id="WP_076957041.1">
    <property type="nucleotide sequence ID" value="NZ_MLCO01000073.1"/>
</dbReference>
<name>A0A1V2H3M1_9PROT</name>
<dbReference type="Proteomes" id="UP000188879">
    <property type="component" value="Unassembled WGS sequence"/>
</dbReference>
<evidence type="ECO:0000313" key="1">
    <source>
        <dbReference type="EMBL" id="ONG55485.1"/>
    </source>
</evidence>
<organism evidence="1 2">
    <name type="scientific">Teichococcus deserti</name>
    <dbReference type="NCBI Taxonomy" id="1817963"/>
    <lineage>
        <taxon>Bacteria</taxon>
        <taxon>Pseudomonadati</taxon>
        <taxon>Pseudomonadota</taxon>
        <taxon>Alphaproteobacteria</taxon>
        <taxon>Acetobacterales</taxon>
        <taxon>Roseomonadaceae</taxon>
        <taxon>Roseomonas</taxon>
    </lineage>
</organism>
<protein>
    <submittedName>
        <fullName evidence="1">Uncharacterized protein</fullName>
    </submittedName>
</protein>
<accession>A0A1V2H3M1</accession>
<evidence type="ECO:0000313" key="2">
    <source>
        <dbReference type="Proteomes" id="UP000188879"/>
    </source>
</evidence>
<proteinExistence type="predicted"/>
<dbReference type="EMBL" id="MLCO01000073">
    <property type="protein sequence ID" value="ONG55485.1"/>
    <property type="molecule type" value="Genomic_DNA"/>
</dbReference>
<gene>
    <name evidence="1" type="ORF">BKE38_09085</name>
</gene>
<keyword evidence="2" id="KW-1185">Reference proteome</keyword>
<dbReference type="AlphaFoldDB" id="A0A1V2H3M1"/>
<reference evidence="1 2" key="1">
    <citation type="submission" date="2016-10" db="EMBL/GenBank/DDBJ databases">
        <title>Draft Genome sequence of Roseomonas sp. strain M3.</title>
        <authorList>
            <person name="Subhash Y."/>
            <person name="Lee S."/>
        </authorList>
    </citation>
    <scope>NUCLEOTIDE SEQUENCE [LARGE SCALE GENOMIC DNA]</scope>
    <source>
        <strain evidence="1 2">M3</strain>
    </source>
</reference>
<comment type="caution">
    <text evidence="1">The sequence shown here is derived from an EMBL/GenBank/DDBJ whole genome shotgun (WGS) entry which is preliminary data.</text>
</comment>